<dbReference type="RefSeq" id="WP_186775305.1">
    <property type="nucleotide sequence ID" value="NZ_SJPW01000001.1"/>
</dbReference>
<gene>
    <name evidence="2" type="ORF">Poly51_05910</name>
</gene>
<dbReference type="EMBL" id="SJPW01000001">
    <property type="protein sequence ID" value="TWU60316.1"/>
    <property type="molecule type" value="Genomic_DNA"/>
</dbReference>
<evidence type="ECO:0000313" key="3">
    <source>
        <dbReference type="Proteomes" id="UP000318288"/>
    </source>
</evidence>
<dbReference type="Proteomes" id="UP000318288">
    <property type="component" value="Unassembled WGS sequence"/>
</dbReference>
<reference evidence="2 3" key="1">
    <citation type="submission" date="2019-02" db="EMBL/GenBank/DDBJ databases">
        <title>Deep-cultivation of Planctomycetes and their phenomic and genomic characterization uncovers novel biology.</title>
        <authorList>
            <person name="Wiegand S."/>
            <person name="Jogler M."/>
            <person name="Boedeker C."/>
            <person name="Pinto D."/>
            <person name="Vollmers J."/>
            <person name="Rivas-Marin E."/>
            <person name="Kohn T."/>
            <person name="Peeters S.H."/>
            <person name="Heuer A."/>
            <person name="Rast P."/>
            <person name="Oberbeckmann S."/>
            <person name="Bunk B."/>
            <person name="Jeske O."/>
            <person name="Meyerdierks A."/>
            <person name="Storesund J.E."/>
            <person name="Kallscheuer N."/>
            <person name="Luecker S."/>
            <person name="Lage O.M."/>
            <person name="Pohl T."/>
            <person name="Merkel B.J."/>
            <person name="Hornburger P."/>
            <person name="Mueller R.-W."/>
            <person name="Bruemmer F."/>
            <person name="Labrenz M."/>
            <person name="Spormann A.M."/>
            <person name="Op Den Camp H."/>
            <person name="Overmann J."/>
            <person name="Amann R."/>
            <person name="Jetten M.S.M."/>
            <person name="Mascher T."/>
            <person name="Medema M.H."/>
            <person name="Devos D.P."/>
            <person name="Kaster A.-K."/>
            <person name="Ovreas L."/>
            <person name="Rohde M."/>
            <person name="Galperin M.Y."/>
            <person name="Jogler C."/>
        </authorList>
    </citation>
    <scope>NUCLEOTIDE SEQUENCE [LARGE SCALE GENOMIC DNA]</scope>
    <source>
        <strain evidence="2 3">Poly51</strain>
    </source>
</reference>
<feature type="signal peptide" evidence="1">
    <location>
        <begin position="1"/>
        <end position="26"/>
    </location>
</feature>
<protein>
    <submittedName>
        <fullName evidence="2">Uncharacterized protein</fullName>
    </submittedName>
</protein>
<feature type="chain" id="PRO_5022775368" evidence="1">
    <location>
        <begin position="27"/>
        <end position="217"/>
    </location>
</feature>
<keyword evidence="1" id="KW-0732">Signal</keyword>
<dbReference type="AlphaFoldDB" id="A0A5C6FES9"/>
<evidence type="ECO:0000256" key="1">
    <source>
        <dbReference type="SAM" id="SignalP"/>
    </source>
</evidence>
<keyword evidence="3" id="KW-1185">Reference proteome</keyword>
<accession>A0A5C6FES9</accession>
<sequence length="217" mass="21178" precursor="true">MKNLKTIGGALALSFTLATSSTQATAEELTALSIEPTRVELVENFSDTLHAIRADAAASLANPAMLVRVNKLISAIDAELATEPANAEELTELRENAIKVRNQLGKTLGLTGTDLVMQNCADCGGSVLDAAPMGGSIISDTVIGEQVIGSSTISSGYSGGSFGGGGGGGFSGGGGGGGGLLQGGGGMLSLGLGAAALAVGISNGDDSSPGIPASPSR</sequence>
<proteinExistence type="predicted"/>
<evidence type="ECO:0000313" key="2">
    <source>
        <dbReference type="EMBL" id="TWU60316.1"/>
    </source>
</evidence>
<name>A0A5C6FES9_9BACT</name>
<organism evidence="2 3">
    <name type="scientific">Rubripirellula tenax</name>
    <dbReference type="NCBI Taxonomy" id="2528015"/>
    <lineage>
        <taxon>Bacteria</taxon>
        <taxon>Pseudomonadati</taxon>
        <taxon>Planctomycetota</taxon>
        <taxon>Planctomycetia</taxon>
        <taxon>Pirellulales</taxon>
        <taxon>Pirellulaceae</taxon>
        <taxon>Rubripirellula</taxon>
    </lineage>
</organism>
<comment type="caution">
    <text evidence="2">The sequence shown here is derived from an EMBL/GenBank/DDBJ whole genome shotgun (WGS) entry which is preliminary data.</text>
</comment>